<evidence type="ECO:0000256" key="2">
    <source>
        <dbReference type="ARBA" id="ARBA00009840"/>
    </source>
</evidence>
<sequence length="347" mass="39860">MDINTLILILIGLVIAGFFFFYRQLQELKEKRDDKSQDVLMKWLEEMRGSVDKNTETLQKRLEATNKAINERLDNAAKVIGMVGKEVGQMNEIGRSMKELQDFLRSPKLRGNIGEQVLRELLGQFLPKESFHLQFAFRTGDIVDAAIKTESGIIPIDSKFPMENFKNMTKAETEVEKKTFEKQFARDVRKHIDDIAKKYILPEEGTIDYALMYIPSEPVYYEIMSNIPDLSDYAHKKRVLPVSPSTFYAYMRAILMSFEGKKIEERARAILASLRGIQNDSEKFGDALRVLTKHINDTKNTSDLVNSKYISLSSKIDTTQGLKGKSEKRALEEPLPLEETEEVTEER</sequence>
<name>A0A1G1WUL3_9BACT</name>
<evidence type="ECO:0000256" key="6">
    <source>
        <dbReference type="SAM" id="Phobius"/>
    </source>
</evidence>
<dbReference type="Proteomes" id="UP000179279">
    <property type="component" value="Unassembled WGS sequence"/>
</dbReference>
<protein>
    <recommendedName>
        <fullName evidence="9">DNA recombination protein RmuC</fullName>
    </recommendedName>
</protein>
<keyword evidence="6" id="KW-1133">Transmembrane helix</keyword>
<comment type="caution">
    <text evidence="7">The sequence shown here is derived from an EMBL/GenBank/DDBJ whole genome shotgun (WGS) entry which is preliminary data.</text>
</comment>
<keyword evidence="3" id="KW-0175">Coiled coil</keyword>
<evidence type="ECO:0000256" key="1">
    <source>
        <dbReference type="ARBA" id="ARBA00003416"/>
    </source>
</evidence>
<feature type="compositionally biased region" description="Acidic residues" evidence="5">
    <location>
        <begin position="335"/>
        <end position="347"/>
    </location>
</feature>
<dbReference type="AlphaFoldDB" id="A0A1G1WUL3"/>
<dbReference type="PANTHER" id="PTHR30563">
    <property type="entry name" value="DNA RECOMBINATION PROTEIN RMUC"/>
    <property type="match status" value="1"/>
</dbReference>
<dbReference type="PANTHER" id="PTHR30563:SF0">
    <property type="entry name" value="DNA RECOMBINATION PROTEIN RMUC"/>
    <property type="match status" value="1"/>
</dbReference>
<dbReference type="EMBL" id="MHDA01000032">
    <property type="protein sequence ID" value="OGY31426.1"/>
    <property type="molecule type" value="Genomic_DNA"/>
</dbReference>
<reference evidence="7 8" key="1">
    <citation type="journal article" date="2016" name="Nat. Commun.">
        <title>Thousands of microbial genomes shed light on interconnected biogeochemical processes in an aquifer system.</title>
        <authorList>
            <person name="Anantharaman K."/>
            <person name="Brown C.T."/>
            <person name="Hug L.A."/>
            <person name="Sharon I."/>
            <person name="Castelle C.J."/>
            <person name="Probst A.J."/>
            <person name="Thomas B.C."/>
            <person name="Singh A."/>
            <person name="Wilkins M.J."/>
            <person name="Karaoz U."/>
            <person name="Brodie E.L."/>
            <person name="Williams K.H."/>
            <person name="Hubbard S.S."/>
            <person name="Banfield J.F."/>
        </authorList>
    </citation>
    <scope>NUCLEOTIDE SEQUENCE [LARGE SCALE GENOMIC DNA]</scope>
</reference>
<evidence type="ECO:0008006" key="9">
    <source>
        <dbReference type="Google" id="ProtNLM"/>
    </source>
</evidence>
<dbReference type="Pfam" id="PF02646">
    <property type="entry name" value="RmuC"/>
    <property type="match status" value="1"/>
</dbReference>
<evidence type="ECO:0000256" key="5">
    <source>
        <dbReference type="SAM" id="MobiDB-lite"/>
    </source>
</evidence>
<keyword evidence="6" id="KW-0812">Transmembrane</keyword>
<keyword evidence="4" id="KW-0233">DNA recombination</keyword>
<dbReference type="GO" id="GO:0006310">
    <property type="term" value="P:DNA recombination"/>
    <property type="evidence" value="ECO:0007669"/>
    <property type="project" value="UniProtKB-KW"/>
</dbReference>
<comment type="function">
    <text evidence="1">Involved in DNA recombination.</text>
</comment>
<evidence type="ECO:0000256" key="4">
    <source>
        <dbReference type="ARBA" id="ARBA00023172"/>
    </source>
</evidence>
<evidence type="ECO:0000313" key="7">
    <source>
        <dbReference type="EMBL" id="OGY31426.1"/>
    </source>
</evidence>
<proteinExistence type="inferred from homology"/>
<organism evidence="7 8">
    <name type="scientific">Candidatus Woykebacteria bacterium RIFCSPLOWO2_01_FULL_41_12</name>
    <dbReference type="NCBI Taxonomy" id="1802604"/>
    <lineage>
        <taxon>Bacteria</taxon>
        <taxon>Candidatus Woykeibacteriota</taxon>
    </lineage>
</organism>
<comment type="similarity">
    <text evidence="2">Belongs to the RmuC family.</text>
</comment>
<evidence type="ECO:0000313" key="8">
    <source>
        <dbReference type="Proteomes" id="UP000179279"/>
    </source>
</evidence>
<accession>A0A1G1WUL3</accession>
<evidence type="ECO:0000256" key="3">
    <source>
        <dbReference type="ARBA" id="ARBA00023054"/>
    </source>
</evidence>
<dbReference type="InterPro" id="IPR003798">
    <property type="entry name" value="DNA_recombination_RmuC"/>
</dbReference>
<keyword evidence="6" id="KW-0472">Membrane</keyword>
<gene>
    <name evidence="7" type="ORF">A3A57_00405</name>
</gene>
<feature type="region of interest" description="Disordered" evidence="5">
    <location>
        <begin position="319"/>
        <end position="347"/>
    </location>
</feature>
<feature type="transmembrane region" description="Helical" evidence="6">
    <location>
        <begin position="6"/>
        <end position="22"/>
    </location>
</feature>